<dbReference type="EMBL" id="CP086322">
    <property type="protein sequence ID" value="UQA90682.1"/>
    <property type="molecule type" value="Genomic_DNA"/>
</dbReference>
<feature type="transmembrane region" description="Helical" evidence="1">
    <location>
        <begin position="30"/>
        <end position="51"/>
    </location>
</feature>
<accession>A0ABY4LZN4</accession>
<evidence type="ECO:0000313" key="3">
    <source>
        <dbReference type="Proteomes" id="UP000830115"/>
    </source>
</evidence>
<organism evidence="2 3">
    <name type="scientific">Streptomyces halobius</name>
    <dbReference type="NCBI Taxonomy" id="2879846"/>
    <lineage>
        <taxon>Bacteria</taxon>
        <taxon>Bacillati</taxon>
        <taxon>Actinomycetota</taxon>
        <taxon>Actinomycetes</taxon>
        <taxon>Kitasatosporales</taxon>
        <taxon>Streptomycetaceae</taxon>
        <taxon>Streptomyces</taxon>
    </lineage>
</organism>
<name>A0ABY4LZN4_9ACTN</name>
<dbReference type="RefSeq" id="WP_248861440.1">
    <property type="nucleotide sequence ID" value="NZ_CP086322.1"/>
</dbReference>
<sequence>MNTAMEPGSTVGLAALMAVAATQTDVVVGYAWAFGAGALVHLVAAIVAVTVTRSGGRPSPPV</sequence>
<gene>
    <name evidence="2" type="ORF">K9S39_01150</name>
</gene>
<keyword evidence="1" id="KW-1133">Transmembrane helix</keyword>
<keyword evidence="1" id="KW-0472">Membrane</keyword>
<reference evidence="2" key="1">
    <citation type="submission" date="2021-10" db="EMBL/GenBank/DDBJ databases">
        <title>Streptomyces nigrumlapis sp.nov.,an antimicrobial producing actinobacterium isolated from Black Gobi rocks.</title>
        <authorList>
            <person name="Wen Y."/>
            <person name="Zhang W."/>
            <person name="Liu X.G."/>
        </authorList>
    </citation>
    <scope>NUCLEOTIDE SEQUENCE</scope>
    <source>
        <strain evidence="2">ST13-2-2</strain>
    </source>
</reference>
<proteinExistence type="predicted"/>
<dbReference type="Proteomes" id="UP000830115">
    <property type="component" value="Chromosome"/>
</dbReference>
<evidence type="ECO:0000256" key="1">
    <source>
        <dbReference type="SAM" id="Phobius"/>
    </source>
</evidence>
<keyword evidence="1" id="KW-0812">Transmembrane</keyword>
<protein>
    <submittedName>
        <fullName evidence="2">Uncharacterized protein</fullName>
    </submittedName>
</protein>
<keyword evidence="3" id="KW-1185">Reference proteome</keyword>
<evidence type="ECO:0000313" key="2">
    <source>
        <dbReference type="EMBL" id="UQA90682.1"/>
    </source>
</evidence>